<evidence type="ECO:0000313" key="2">
    <source>
        <dbReference type="Proteomes" id="UP001275084"/>
    </source>
</evidence>
<keyword evidence="2" id="KW-1185">Reference proteome</keyword>
<sequence length="249" mass="26833">MTVLAAFTSGTRKVIKRWTLDKPVIANIGDKTKLQSTLSISGVTTCEARDEGAVTSLGLIHSGLTIRITFAGGSIGYYGRVSENSVEGKYLHSLRTIHKAGVSLNLRIHHLHGHQIAFSPTSFSAILMPTNGSLCWNEPRIYNDDFAPYQFRVASLSIAAATAATHHVDIGDILSTAQEIDMKNPSFPHDLIKGISDAMSLVLGPADWTHQGGLPGNLRLQEIYHWMKLSGPIIYPSGGGDSACVAQLL</sequence>
<name>A0AAJ0HAK6_9PEZI</name>
<dbReference type="EMBL" id="JAUIQD010000006">
    <property type="protein sequence ID" value="KAK3345805.1"/>
    <property type="molecule type" value="Genomic_DNA"/>
</dbReference>
<protein>
    <submittedName>
        <fullName evidence="1">Uncharacterized protein</fullName>
    </submittedName>
</protein>
<proteinExistence type="predicted"/>
<comment type="caution">
    <text evidence="1">The sequence shown here is derived from an EMBL/GenBank/DDBJ whole genome shotgun (WGS) entry which is preliminary data.</text>
</comment>
<reference evidence="1" key="1">
    <citation type="journal article" date="2023" name="Mol. Phylogenet. Evol.">
        <title>Genome-scale phylogeny and comparative genomics of the fungal order Sordariales.</title>
        <authorList>
            <person name="Hensen N."/>
            <person name="Bonometti L."/>
            <person name="Westerberg I."/>
            <person name="Brannstrom I.O."/>
            <person name="Guillou S."/>
            <person name="Cros-Aarteil S."/>
            <person name="Calhoun S."/>
            <person name="Haridas S."/>
            <person name="Kuo A."/>
            <person name="Mondo S."/>
            <person name="Pangilinan J."/>
            <person name="Riley R."/>
            <person name="LaButti K."/>
            <person name="Andreopoulos B."/>
            <person name="Lipzen A."/>
            <person name="Chen C."/>
            <person name="Yan M."/>
            <person name="Daum C."/>
            <person name="Ng V."/>
            <person name="Clum A."/>
            <person name="Steindorff A."/>
            <person name="Ohm R.A."/>
            <person name="Martin F."/>
            <person name="Silar P."/>
            <person name="Natvig D.O."/>
            <person name="Lalanne C."/>
            <person name="Gautier V."/>
            <person name="Ament-Velasquez S.L."/>
            <person name="Kruys A."/>
            <person name="Hutchinson M.I."/>
            <person name="Powell A.J."/>
            <person name="Barry K."/>
            <person name="Miller A.N."/>
            <person name="Grigoriev I.V."/>
            <person name="Debuchy R."/>
            <person name="Gladieux P."/>
            <person name="Hiltunen Thoren M."/>
            <person name="Johannesson H."/>
        </authorList>
    </citation>
    <scope>NUCLEOTIDE SEQUENCE</scope>
    <source>
        <strain evidence="1">CBS 955.72</strain>
    </source>
</reference>
<dbReference type="AlphaFoldDB" id="A0AAJ0HAK6"/>
<organism evidence="1 2">
    <name type="scientific">Lasiosphaeria hispida</name>
    <dbReference type="NCBI Taxonomy" id="260671"/>
    <lineage>
        <taxon>Eukaryota</taxon>
        <taxon>Fungi</taxon>
        <taxon>Dikarya</taxon>
        <taxon>Ascomycota</taxon>
        <taxon>Pezizomycotina</taxon>
        <taxon>Sordariomycetes</taxon>
        <taxon>Sordariomycetidae</taxon>
        <taxon>Sordariales</taxon>
        <taxon>Lasiosphaeriaceae</taxon>
        <taxon>Lasiosphaeria</taxon>
    </lineage>
</organism>
<reference evidence="1" key="2">
    <citation type="submission" date="2023-06" db="EMBL/GenBank/DDBJ databases">
        <authorList>
            <consortium name="Lawrence Berkeley National Laboratory"/>
            <person name="Haridas S."/>
            <person name="Hensen N."/>
            <person name="Bonometti L."/>
            <person name="Westerberg I."/>
            <person name="Brannstrom I.O."/>
            <person name="Guillou S."/>
            <person name="Cros-Aarteil S."/>
            <person name="Calhoun S."/>
            <person name="Kuo A."/>
            <person name="Mondo S."/>
            <person name="Pangilinan J."/>
            <person name="Riley R."/>
            <person name="Labutti K."/>
            <person name="Andreopoulos B."/>
            <person name="Lipzen A."/>
            <person name="Chen C."/>
            <person name="Yanf M."/>
            <person name="Daum C."/>
            <person name="Ng V."/>
            <person name="Clum A."/>
            <person name="Steindorff A."/>
            <person name="Ohm R."/>
            <person name="Martin F."/>
            <person name="Silar P."/>
            <person name="Natvig D."/>
            <person name="Lalanne C."/>
            <person name="Gautier V."/>
            <person name="Ament-Velasquez S.L."/>
            <person name="Kruys A."/>
            <person name="Hutchinson M.I."/>
            <person name="Powell A.J."/>
            <person name="Barry K."/>
            <person name="Miller A.N."/>
            <person name="Grigoriev I.V."/>
            <person name="Debuchy R."/>
            <person name="Gladieux P."/>
            <person name="Thoren M.H."/>
            <person name="Johannesson H."/>
        </authorList>
    </citation>
    <scope>NUCLEOTIDE SEQUENCE</scope>
    <source>
        <strain evidence="1">CBS 955.72</strain>
    </source>
</reference>
<gene>
    <name evidence="1" type="ORF">B0T25DRAFT_264283</name>
</gene>
<dbReference type="Proteomes" id="UP001275084">
    <property type="component" value="Unassembled WGS sequence"/>
</dbReference>
<accession>A0AAJ0HAK6</accession>
<evidence type="ECO:0000313" key="1">
    <source>
        <dbReference type="EMBL" id="KAK3345805.1"/>
    </source>
</evidence>